<dbReference type="EMBL" id="BKCJ010002243">
    <property type="protein sequence ID" value="GEU47247.1"/>
    <property type="molecule type" value="Genomic_DNA"/>
</dbReference>
<dbReference type="SUPFAM" id="SSF53098">
    <property type="entry name" value="Ribonuclease H-like"/>
    <property type="match status" value="1"/>
</dbReference>
<feature type="coiled-coil region" evidence="4">
    <location>
        <begin position="467"/>
        <end position="508"/>
    </location>
</feature>
<accession>A0A6L2KEX0</accession>
<dbReference type="GO" id="GO:0003964">
    <property type="term" value="F:RNA-directed DNA polymerase activity"/>
    <property type="evidence" value="ECO:0007669"/>
    <property type="project" value="UniProtKB-KW"/>
</dbReference>
<organism evidence="7">
    <name type="scientific">Tanacetum cinerariifolium</name>
    <name type="common">Dalmatian daisy</name>
    <name type="synonym">Chrysanthemum cinerariifolium</name>
    <dbReference type="NCBI Taxonomy" id="118510"/>
    <lineage>
        <taxon>Eukaryota</taxon>
        <taxon>Viridiplantae</taxon>
        <taxon>Streptophyta</taxon>
        <taxon>Embryophyta</taxon>
        <taxon>Tracheophyta</taxon>
        <taxon>Spermatophyta</taxon>
        <taxon>Magnoliopsida</taxon>
        <taxon>eudicotyledons</taxon>
        <taxon>Gunneridae</taxon>
        <taxon>Pentapetalae</taxon>
        <taxon>asterids</taxon>
        <taxon>campanulids</taxon>
        <taxon>Asterales</taxon>
        <taxon>Asteraceae</taxon>
        <taxon>Asteroideae</taxon>
        <taxon>Anthemideae</taxon>
        <taxon>Anthemidinae</taxon>
        <taxon>Tanacetum</taxon>
    </lineage>
</organism>
<evidence type="ECO:0000313" key="7">
    <source>
        <dbReference type="EMBL" id="GEU47247.1"/>
    </source>
</evidence>
<evidence type="ECO:0000259" key="6">
    <source>
        <dbReference type="PROSITE" id="PS50994"/>
    </source>
</evidence>
<dbReference type="InterPro" id="IPR036397">
    <property type="entry name" value="RNaseH_sf"/>
</dbReference>
<dbReference type="InterPro" id="IPR012337">
    <property type="entry name" value="RNaseH-like_sf"/>
</dbReference>
<dbReference type="InterPro" id="IPR001584">
    <property type="entry name" value="Integrase_cat-core"/>
</dbReference>
<dbReference type="GO" id="GO:0046872">
    <property type="term" value="F:metal ion binding"/>
    <property type="evidence" value="ECO:0007669"/>
    <property type="project" value="UniProtKB-KW"/>
</dbReference>
<dbReference type="PROSITE" id="PS50994">
    <property type="entry name" value="INTEGRASE"/>
    <property type="match status" value="1"/>
</dbReference>
<dbReference type="InterPro" id="IPR013103">
    <property type="entry name" value="RVT_2"/>
</dbReference>
<dbReference type="InterPro" id="IPR057670">
    <property type="entry name" value="SH3_retrovirus"/>
</dbReference>
<name>A0A6L2KEX0_TANCI</name>
<proteinExistence type="predicted"/>
<keyword evidence="3" id="KW-0378">Hydrolase</keyword>
<evidence type="ECO:0000256" key="5">
    <source>
        <dbReference type="SAM" id="MobiDB-lite"/>
    </source>
</evidence>
<dbReference type="PANTHER" id="PTHR42648">
    <property type="entry name" value="TRANSPOSASE, PUTATIVE-RELATED"/>
    <property type="match status" value="1"/>
</dbReference>
<gene>
    <name evidence="7" type="ORF">Tci_019225</name>
</gene>
<dbReference type="GO" id="GO:0008233">
    <property type="term" value="F:peptidase activity"/>
    <property type="evidence" value="ECO:0007669"/>
    <property type="project" value="UniProtKB-KW"/>
</dbReference>
<feature type="coiled-coil region" evidence="4">
    <location>
        <begin position="1733"/>
        <end position="1791"/>
    </location>
</feature>
<evidence type="ECO:0000256" key="1">
    <source>
        <dbReference type="ARBA" id="ARBA00022670"/>
    </source>
</evidence>
<feature type="domain" description="Integrase catalytic" evidence="6">
    <location>
        <begin position="867"/>
        <end position="957"/>
    </location>
</feature>
<reference evidence="7" key="1">
    <citation type="journal article" date="2019" name="Sci. Rep.">
        <title>Draft genome of Tanacetum cinerariifolium, the natural source of mosquito coil.</title>
        <authorList>
            <person name="Yamashiro T."/>
            <person name="Shiraishi A."/>
            <person name="Satake H."/>
            <person name="Nakayama K."/>
        </authorList>
    </citation>
    <scope>NUCLEOTIDE SEQUENCE</scope>
</reference>
<dbReference type="GO" id="GO:0015074">
    <property type="term" value="P:DNA integration"/>
    <property type="evidence" value="ECO:0007669"/>
    <property type="project" value="UniProtKB-KW"/>
</dbReference>
<dbReference type="GO" id="GO:0006310">
    <property type="term" value="P:DNA recombination"/>
    <property type="evidence" value="ECO:0007669"/>
    <property type="project" value="UniProtKB-KW"/>
</dbReference>
<evidence type="ECO:0000256" key="3">
    <source>
        <dbReference type="ARBA" id="ARBA00022801"/>
    </source>
</evidence>
<dbReference type="InterPro" id="IPR054722">
    <property type="entry name" value="PolX-like_BBD"/>
</dbReference>
<dbReference type="Gene3D" id="3.30.420.10">
    <property type="entry name" value="Ribonuclease H-like superfamily/Ribonuclease H"/>
    <property type="match status" value="1"/>
</dbReference>
<dbReference type="InterPro" id="IPR039537">
    <property type="entry name" value="Retrotran_Ty1/copia-like"/>
</dbReference>
<dbReference type="GO" id="GO:0005524">
    <property type="term" value="F:ATP binding"/>
    <property type="evidence" value="ECO:0007669"/>
    <property type="project" value="UniProtKB-KW"/>
</dbReference>
<dbReference type="GO" id="GO:0003676">
    <property type="term" value="F:nucleic acid binding"/>
    <property type="evidence" value="ECO:0007669"/>
    <property type="project" value="InterPro"/>
</dbReference>
<comment type="caution">
    <text evidence="7">The sequence shown here is derived from an EMBL/GenBank/DDBJ whole genome shotgun (WGS) entry which is preliminary data.</text>
</comment>
<feature type="region of interest" description="Disordered" evidence="5">
    <location>
        <begin position="183"/>
        <end position="213"/>
    </location>
</feature>
<protein>
    <recommendedName>
        <fullName evidence="6">Integrase catalytic domain-containing protein</fullName>
    </recommendedName>
</protein>
<sequence>MKDSELASLFGKLKYEENLIDSIYETEKNKSLVSVTPLSTAFISTSIVQDFQDSHDDEEDTRSSHEYLNDLEEEYQARALLVKSKRFFKKGTQRPTKEFKAKYNKIKAKLALLSSSASASKDVTVKNKGLIAEAYEWDEEEVSSDDNDMVDVKVLMALSEENNPVSKEGSRNVAIAESSATDYDSTADYDSSDESSVCSTPLPPLKKLDGAEPISGPNTIKSILRSKSTLKAESLKGVMINKPSSTPTKGNKNSPALAVNSALAASLESCARQDESRRAYRCKKTAKDLWDALARHMLGSEYGEEDRKAAVLTFAKDCKKVKVKDYEYYKKKMLLAKKDKDEQVLLAEDQAWMESSSDLDQEINANMVFMAQIDKVLSDSEDSTTSADDKISEVSYYLSESKSESEYVTSEYYDNTTTYGLFVNDNDDQEIFHDCENFLKNLIESQINHNESAVDHNNSEGDLQEKCDVLKNQATTFEMNNKELNEQLKVLMEKNDDLLAQTKVLKDQLQVKHVVIDNHVECQEIYAKLEAKRYEYMIRYSAYFDNDKQHRKQIVDQEVLYDKMSVQLVELDKHQTSSLKPYVSTVILEKIIIDLEDEVASLLEKEKENLEIIESLKSKGFESSENAIFESENQRENYCQVVEKECDQVENSKVITPGMFKLNVSQNVSPISMLCDSFDENNLFIFDDESVRISPVSKMPFRKKPHDSMNIVHICFWIINSRCSKHMTGNHALLTNFVEKFLGTVRLGNNDFAMIAGYGDVVIGSMIIKKVYNVEGLGHKSFSVGQFCDKGLEVAFRKSTCFVRNKDGVDLLTGDRSSNLYTIALNEVASNSSTCLPKMKFEKDHLCFACEQGKIHQKHHKFKMAFASNKPLYLLYIDLCGLMRVESINGKRYVLVVVDDYSRYTWVFFLHSNDEASEVIISFIKKSQVNLQHQVQRVRTDNGTEFKNKTLAKFFDENCLIIHKRFDETPNELMNKRKPNIKFFRVFGCRCYLLNDCENVRKLKEKGDIRVFVGYSKESAAFRIYNKRTRKIHESVNIMKSLTTNVETLINEEVFHEVSESFQGESSSSSLNDDVQQSPKEVILPQTNTQSILSNMIPNVDEAKALRDADWVSTMQEELDQFARLKVWRLVPRPEGKTIIKAKWIFKNKKDESSLVIRNKARLVAVGYSQQEGIDYDETFVLVARIETIRLFLAYDAHKDFIVFQMDVKTTFLNGILKEEVYVGQPLGFISKQYPDYVYALDKALYGLKQVPRAWKPIWYMDSRCSRYMIGVKSYLYKYEEQLRPKVVFRDDSTCTTEGYGSIKCNAGSKNRPSMLNKENHVPWSSRFLRYAKSRPNGKLIHNSIINGPYIDDELTEKELKQIEADDQAIQTILLSLPEDIYAAVDSCETTQEIWLRVQQMMKGSDIGIQEKKTKLFNEWERFTSNDVESIKSYYHRFLRLMNDLKRNKHFLEKIASNLKFLNNLQPEWSRHVTIVHQTKDLHTAYYTQLYNFLKYNQKERISSNPHNMQIAQPGLNMGQDRQMQMVRGNGENQFRQYVGQNVGNLNGYNAVQNVRDQNGNGNLVAARAEGNVTGHNGNQIRCYNCRGEEAGIQLQAEEFDLMAATADLDEIEGVNANCILMANLQVQNFEIQFLKEAAKFVGDFKSLAKEADESLAMHKELELEIERLLRAVVSQDIMSVVQKASVVDTSNLQTELKRTKERFENCIIKNENEYAKLWNDWYKKCEECKFDKISYDKAYKDMQQKIKRLQAQLGDIKGKSKDTSCVSDTLNLLSQKLENKNEELEFQLRAQLFNKVSDQKDNKRGTSANTKFAKQSIIGNLPKVGETHALSKPVTSKLTPTPQESNVVKNDRVIAPRMFRINPFKTSREEKHVPNTVRASARTKPILISQPLVFTKKDVNSDSNGLSSTGIDNIKARMP</sequence>
<dbReference type="Pfam" id="PF00665">
    <property type="entry name" value="rve"/>
    <property type="match status" value="1"/>
</dbReference>
<dbReference type="Pfam" id="PF14223">
    <property type="entry name" value="Retrotran_gag_2"/>
    <property type="match status" value="1"/>
</dbReference>
<dbReference type="GO" id="GO:0004519">
    <property type="term" value="F:endonuclease activity"/>
    <property type="evidence" value="ECO:0007669"/>
    <property type="project" value="UniProtKB-KW"/>
</dbReference>
<dbReference type="GO" id="GO:0003887">
    <property type="term" value="F:DNA-directed DNA polymerase activity"/>
    <property type="evidence" value="ECO:0007669"/>
    <property type="project" value="UniProtKB-KW"/>
</dbReference>
<evidence type="ECO:0000256" key="4">
    <source>
        <dbReference type="SAM" id="Coils"/>
    </source>
</evidence>
<keyword evidence="4" id="KW-0175">Coiled coil</keyword>
<keyword evidence="1" id="KW-0645">Protease</keyword>
<dbReference type="GO" id="GO:0006508">
    <property type="term" value="P:proteolysis"/>
    <property type="evidence" value="ECO:0007669"/>
    <property type="project" value="UniProtKB-KW"/>
</dbReference>
<evidence type="ECO:0000256" key="2">
    <source>
        <dbReference type="ARBA" id="ARBA00022723"/>
    </source>
</evidence>
<dbReference type="Pfam" id="PF22936">
    <property type="entry name" value="Pol_BBD"/>
    <property type="match status" value="2"/>
</dbReference>
<keyword evidence="2" id="KW-0479">Metal-binding</keyword>
<dbReference type="Pfam" id="PF07727">
    <property type="entry name" value="RVT_2"/>
    <property type="match status" value="1"/>
</dbReference>
<dbReference type="PANTHER" id="PTHR42648:SF18">
    <property type="entry name" value="RETROTRANSPOSON, UNCLASSIFIED-LIKE PROTEIN"/>
    <property type="match status" value="1"/>
</dbReference>
<dbReference type="Pfam" id="PF25597">
    <property type="entry name" value="SH3_retrovirus"/>
    <property type="match status" value="1"/>
</dbReference>